<reference evidence="2 3" key="1">
    <citation type="submission" date="2016-10" db="EMBL/GenBank/DDBJ databases">
        <authorList>
            <person name="de Groot N.N."/>
        </authorList>
    </citation>
    <scope>NUCLEOTIDE SEQUENCE [LARGE SCALE GENOMIC DNA]</scope>
    <source>
        <strain evidence="2 3">DSM 21650</strain>
    </source>
</reference>
<keyword evidence="3" id="KW-1185">Reference proteome</keyword>
<dbReference type="AlphaFoldDB" id="A0A1H3K738"/>
<dbReference type="NCBIfam" id="TIGR02532">
    <property type="entry name" value="IV_pilin_GFxxxE"/>
    <property type="match status" value="1"/>
</dbReference>
<evidence type="ECO:0000313" key="3">
    <source>
        <dbReference type="Proteomes" id="UP000198625"/>
    </source>
</evidence>
<dbReference type="Proteomes" id="UP000198625">
    <property type="component" value="Unassembled WGS sequence"/>
</dbReference>
<keyword evidence="1" id="KW-0472">Membrane</keyword>
<feature type="transmembrane region" description="Helical" evidence="1">
    <location>
        <begin position="6"/>
        <end position="30"/>
    </location>
</feature>
<keyword evidence="1" id="KW-0812">Transmembrane</keyword>
<evidence type="ECO:0000256" key="1">
    <source>
        <dbReference type="SAM" id="Phobius"/>
    </source>
</evidence>
<organism evidence="2 3">
    <name type="scientific">Proteiniborus ethanoligenes</name>
    <dbReference type="NCBI Taxonomy" id="415015"/>
    <lineage>
        <taxon>Bacteria</taxon>
        <taxon>Bacillati</taxon>
        <taxon>Bacillota</taxon>
        <taxon>Clostridia</taxon>
        <taxon>Eubacteriales</taxon>
        <taxon>Proteiniborus</taxon>
    </lineage>
</organism>
<dbReference type="EMBL" id="FNQE01000001">
    <property type="protein sequence ID" value="SDY48006.1"/>
    <property type="molecule type" value="Genomic_DNA"/>
</dbReference>
<gene>
    <name evidence="2" type="ORF">SAMN05660462_00161</name>
</gene>
<dbReference type="RefSeq" id="WP_176967810.1">
    <property type="nucleotide sequence ID" value="NZ_FNQE01000001.1"/>
</dbReference>
<name>A0A1H3K738_9FIRM</name>
<dbReference type="SUPFAM" id="SSF54523">
    <property type="entry name" value="Pili subunits"/>
    <property type="match status" value="1"/>
</dbReference>
<dbReference type="InterPro" id="IPR012902">
    <property type="entry name" value="N_methyl_site"/>
</dbReference>
<protein>
    <submittedName>
        <fullName evidence="2">Prepilin-type N-terminal cleavage/methylation domain-containing protein</fullName>
    </submittedName>
</protein>
<accession>A0A1H3K738</accession>
<sequence length="150" mass="17266">MSRGKYSYGMTLIELLLVISILAISLSLIFPRVKRSDYHLMTSSRILRDDIRNARYMNMVEGKSYKIILEPYQYRIVENSKELKVVKLEKNLRMSHNFTGGQIGFRYTGSPSAGGTIKIFDNKLNIYTEITVVPDTGRVLLKNEIFKGHK</sequence>
<dbReference type="Pfam" id="PF07963">
    <property type="entry name" value="N_methyl"/>
    <property type="match status" value="1"/>
</dbReference>
<keyword evidence="1" id="KW-1133">Transmembrane helix</keyword>
<evidence type="ECO:0000313" key="2">
    <source>
        <dbReference type="EMBL" id="SDY48006.1"/>
    </source>
</evidence>
<proteinExistence type="predicted"/>
<dbReference type="InterPro" id="IPR045584">
    <property type="entry name" value="Pilin-like"/>
</dbReference>
<dbReference type="STRING" id="415015.SAMN05660462_00161"/>